<gene>
    <name evidence="3" type="ORF">LAQU0_S04e09582g</name>
</gene>
<dbReference type="Proteomes" id="UP000236544">
    <property type="component" value="Unassembled WGS sequence"/>
</dbReference>
<reference evidence="4" key="1">
    <citation type="submission" date="2015-10" db="EMBL/GenBank/DDBJ databases">
        <authorList>
            <person name="Devillers H."/>
        </authorList>
    </citation>
    <scope>NUCLEOTIDE SEQUENCE [LARGE SCALE GENOMIC DNA]</scope>
</reference>
<evidence type="ECO:0000256" key="1">
    <source>
        <dbReference type="SAM" id="Coils"/>
    </source>
</evidence>
<feature type="coiled-coil region" evidence="1">
    <location>
        <begin position="83"/>
        <end position="117"/>
    </location>
</feature>
<proteinExistence type="predicted"/>
<dbReference type="EMBL" id="LN890563">
    <property type="protein sequence ID" value="CUS22161.1"/>
    <property type="molecule type" value="Genomic_DNA"/>
</dbReference>
<organism evidence="3 4">
    <name type="scientific">Lachancea quebecensis</name>
    <dbReference type="NCBI Taxonomy" id="1654605"/>
    <lineage>
        <taxon>Eukaryota</taxon>
        <taxon>Fungi</taxon>
        <taxon>Dikarya</taxon>
        <taxon>Ascomycota</taxon>
        <taxon>Saccharomycotina</taxon>
        <taxon>Saccharomycetes</taxon>
        <taxon>Saccharomycetales</taxon>
        <taxon>Saccharomycetaceae</taxon>
        <taxon>Lachancea</taxon>
    </lineage>
</organism>
<keyword evidence="1" id="KW-0175">Coiled coil</keyword>
<evidence type="ECO:0000256" key="2">
    <source>
        <dbReference type="SAM" id="MobiDB-lite"/>
    </source>
</evidence>
<evidence type="ECO:0000313" key="4">
    <source>
        <dbReference type="Proteomes" id="UP000236544"/>
    </source>
</evidence>
<dbReference type="AlphaFoldDB" id="A0A0P1KSZ9"/>
<sequence>MSNQRVISESTGLYKLSIVNKQKNSTGSEEEITEPPKPETPKKGLPLSSPIRKGSKLESSPTREDNVGLNEPGSFSESLLYELAAKRRQVVELKQQLQHAEKELETLEQRCKKIGQADKTPGSPERLHEITSKLQDTWRDVNSSPTVLKSRQSISNFFNTKEQVGQTESSQPRPKNSKASYSQIMAGKLQNIKNQQTQSPFLKKLVSKWQDFTVNEAEEEEFDNGRPTEKYYIKSKLDYDDDEEISSEGELENDKVSFATDLGGGPVVSTFKR</sequence>
<evidence type="ECO:0000313" key="3">
    <source>
        <dbReference type="EMBL" id="CUS22161.1"/>
    </source>
</evidence>
<protein>
    <submittedName>
        <fullName evidence="3">LAQU0S04e09582g1_1</fullName>
    </submittedName>
</protein>
<feature type="region of interest" description="Disordered" evidence="2">
    <location>
        <begin position="152"/>
        <end position="180"/>
    </location>
</feature>
<name>A0A0P1KSZ9_9SACH</name>
<keyword evidence="4" id="KW-1185">Reference proteome</keyword>
<feature type="region of interest" description="Disordered" evidence="2">
    <location>
        <begin position="18"/>
        <end position="74"/>
    </location>
</feature>
<feature type="region of interest" description="Disordered" evidence="2">
    <location>
        <begin position="243"/>
        <end position="273"/>
    </location>
</feature>
<accession>A0A0P1KSZ9</accession>
<dbReference type="OrthoDB" id="4061731at2759"/>